<sequence length="72" mass="8150">MPEQWVSINGSQERGTVTISWQVAQESNNKLFEVEESKDNVLNFEKVGETPSLGDSDSLRTYHLHSQRNTAV</sequence>
<comment type="caution">
    <text evidence="2">The sequence shown here is derived from an EMBL/GenBank/DDBJ whole genome shotgun (WGS) entry which is preliminary data.</text>
</comment>
<reference evidence="2" key="1">
    <citation type="submission" date="2022-03" db="EMBL/GenBank/DDBJ databases">
        <title>De novo assembled genomes of Belliella spp. (Cyclobacteriaceae) strains.</title>
        <authorList>
            <person name="Szabo A."/>
            <person name="Korponai K."/>
            <person name="Felfoldi T."/>
        </authorList>
    </citation>
    <scope>NUCLEOTIDE SEQUENCE</scope>
    <source>
        <strain evidence="2">DSM 111904</strain>
    </source>
</reference>
<evidence type="ECO:0000256" key="1">
    <source>
        <dbReference type="SAM" id="MobiDB-lite"/>
    </source>
</evidence>
<dbReference type="EMBL" id="JAKZGP010000022">
    <property type="protein sequence ID" value="MCH7409722.1"/>
    <property type="molecule type" value="Genomic_DNA"/>
</dbReference>
<evidence type="ECO:0000313" key="2">
    <source>
        <dbReference type="EMBL" id="MCH7409722.1"/>
    </source>
</evidence>
<protein>
    <submittedName>
        <fullName evidence="2">Uncharacterized protein</fullName>
    </submittedName>
</protein>
<name>A0ABS9UZZ1_9BACT</name>
<keyword evidence="3" id="KW-1185">Reference proteome</keyword>
<dbReference type="RefSeq" id="WP_241348045.1">
    <property type="nucleotide sequence ID" value="NZ_JAKZGP010000022.1"/>
</dbReference>
<feature type="region of interest" description="Disordered" evidence="1">
    <location>
        <begin position="48"/>
        <end position="72"/>
    </location>
</feature>
<evidence type="ECO:0000313" key="3">
    <source>
        <dbReference type="Proteomes" id="UP001165489"/>
    </source>
</evidence>
<dbReference type="Proteomes" id="UP001165489">
    <property type="component" value="Unassembled WGS sequence"/>
</dbReference>
<organism evidence="2 3">
    <name type="scientific">Belliella filtrata</name>
    <dbReference type="NCBI Taxonomy" id="2923435"/>
    <lineage>
        <taxon>Bacteria</taxon>
        <taxon>Pseudomonadati</taxon>
        <taxon>Bacteroidota</taxon>
        <taxon>Cytophagia</taxon>
        <taxon>Cytophagales</taxon>
        <taxon>Cyclobacteriaceae</taxon>
        <taxon>Belliella</taxon>
    </lineage>
</organism>
<gene>
    <name evidence="2" type="ORF">MM239_09975</name>
</gene>
<accession>A0ABS9UZZ1</accession>
<proteinExistence type="predicted"/>